<proteinExistence type="predicted"/>
<gene>
    <name evidence="7" type="ORF">ASPBRDRAFT_37556</name>
</gene>
<dbReference type="RefSeq" id="XP_067485580.1">
    <property type="nucleotide sequence ID" value="XM_067623755.1"/>
</dbReference>
<feature type="domain" description="Protein kinase" evidence="6">
    <location>
        <begin position="64"/>
        <end position="430"/>
    </location>
</feature>
<dbReference type="OrthoDB" id="5979581at2759"/>
<evidence type="ECO:0000256" key="3">
    <source>
        <dbReference type="ARBA" id="ARBA00022741"/>
    </source>
</evidence>
<dbReference type="STRING" id="767769.A0A1L9V314"/>
<keyword evidence="8" id="KW-1185">Reference proteome</keyword>
<dbReference type="GO" id="GO:0005524">
    <property type="term" value="F:ATP binding"/>
    <property type="evidence" value="ECO:0007669"/>
    <property type="project" value="UniProtKB-KW"/>
</dbReference>
<dbReference type="Gene3D" id="3.30.200.20">
    <property type="entry name" value="Phosphorylase Kinase, domain 1"/>
    <property type="match status" value="1"/>
</dbReference>
<keyword evidence="1" id="KW-0723">Serine/threonine-protein kinase</keyword>
<dbReference type="VEuPathDB" id="FungiDB:ASPBRDRAFT_37556"/>
<evidence type="ECO:0000259" key="6">
    <source>
        <dbReference type="PROSITE" id="PS50011"/>
    </source>
</evidence>
<dbReference type="GO" id="GO:0005634">
    <property type="term" value="C:nucleus"/>
    <property type="evidence" value="ECO:0007669"/>
    <property type="project" value="TreeGrafter"/>
</dbReference>
<evidence type="ECO:0000313" key="7">
    <source>
        <dbReference type="EMBL" id="OJJ78333.1"/>
    </source>
</evidence>
<sequence length="431" mass="49354">MASRLRPLKTKNSRRIVQSCYRKHYSSNPDYLPRNIPIEEETLPHYNPRHYYPVHIGDIYHSRYQIIGKLGYGGNSTSWVCRDLRCSNDKNEYTVLKISTSLPKSPINREYKVYEHLAKVVENGCLHPGQSLIREVYDSFELQDVTEEGGSHQCLILQPMTMSLLDMMRMNSRPFDLPLLKMTLRRVLLALDFLHTEAGVIHTDLKTDNIMLTLHDPTILPSFAASESTSPSPRKLSLTDHSRIIYTTRHFRSKPAEGNHYGLPILCDFSEARIGRVQSDSGPFVQPCIYRAPEIIFEMPWGCAVDVWGVAGVIWTLFEGEHLFGDSIFDPITGHHDPFRHLARMVAVIGSSPPREFVRRSETTAQCFDEEGTWIAHAESPIPDNISLETLEKRLTGTEKELFLGFMRAMLKWMPEERSTAGQLLEHAFLR</sequence>
<accession>A0A1L9V314</accession>
<dbReference type="InterPro" id="IPR008271">
    <property type="entry name" value="Ser/Thr_kinase_AS"/>
</dbReference>
<protein>
    <recommendedName>
        <fullName evidence="6">Protein kinase domain-containing protein</fullName>
    </recommendedName>
</protein>
<dbReference type="Pfam" id="PF00069">
    <property type="entry name" value="Pkinase"/>
    <property type="match status" value="2"/>
</dbReference>
<dbReference type="InterPro" id="IPR011009">
    <property type="entry name" value="Kinase-like_dom_sf"/>
</dbReference>
<dbReference type="Proteomes" id="UP000184499">
    <property type="component" value="Unassembled WGS sequence"/>
</dbReference>
<dbReference type="InterPro" id="IPR051175">
    <property type="entry name" value="CLK_kinases"/>
</dbReference>
<keyword evidence="3" id="KW-0547">Nucleotide-binding</keyword>
<reference evidence="8" key="1">
    <citation type="journal article" date="2017" name="Genome Biol.">
        <title>Comparative genomics reveals high biological diversity and specific adaptations in the industrially and medically important fungal genus Aspergillus.</title>
        <authorList>
            <person name="de Vries R.P."/>
            <person name="Riley R."/>
            <person name="Wiebenga A."/>
            <person name="Aguilar-Osorio G."/>
            <person name="Amillis S."/>
            <person name="Uchima C.A."/>
            <person name="Anderluh G."/>
            <person name="Asadollahi M."/>
            <person name="Askin M."/>
            <person name="Barry K."/>
            <person name="Battaglia E."/>
            <person name="Bayram O."/>
            <person name="Benocci T."/>
            <person name="Braus-Stromeyer S.A."/>
            <person name="Caldana C."/>
            <person name="Canovas D."/>
            <person name="Cerqueira G.C."/>
            <person name="Chen F."/>
            <person name="Chen W."/>
            <person name="Choi C."/>
            <person name="Clum A."/>
            <person name="Dos Santos R.A."/>
            <person name="Damasio A.R."/>
            <person name="Diallinas G."/>
            <person name="Emri T."/>
            <person name="Fekete E."/>
            <person name="Flipphi M."/>
            <person name="Freyberg S."/>
            <person name="Gallo A."/>
            <person name="Gournas C."/>
            <person name="Habgood R."/>
            <person name="Hainaut M."/>
            <person name="Harispe M.L."/>
            <person name="Henrissat B."/>
            <person name="Hilden K.S."/>
            <person name="Hope R."/>
            <person name="Hossain A."/>
            <person name="Karabika E."/>
            <person name="Karaffa L."/>
            <person name="Karanyi Z."/>
            <person name="Krasevec N."/>
            <person name="Kuo A."/>
            <person name="Kusch H."/>
            <person name="LaButti K."/>
            <person name="Lagendijk E.L."/>
            <person name="Lapidus A."/>
            <person name="Levasseur A."/>
            <person name="Lindquist E."/>
            <person name="Lipzen A."/>
            <person name="Logrieco A.F."/>
            <person name="MacCabe A."/>
            <person name="Maekelae M.R."/>
            <person name="Malavazi I."/>
            <person name="Melin P."/>
            <person name="Meyer V."/>
            <person name="Mielnichuk N."/>
            <person name="Miskei M."/>
            <person name="Molnar A.P."/>
            <person name="Mule G."/>
            <person name="Ngan C.Y."/>
            <person name="Orejas M."/>
            <person name="Orosz E."/>
            <person name="Ouedraogo J.P."/>
            <person name="Overkamp K.M."/>
            <person name="Park H.-S."/>
            <person name="Perrone G."/>
            <person name="Piumi F."/>
            <person name="Punt P.J."/>
            <person name="Ram A.F."/>
            <person name="Ramon A."/>
            <person name="Rauscher S."/>
            <person name="Record E."/>
            <person name="Riano-Pachon D.M."/>
            <person name="Robert V."/>
            <person name="Roehrig J."/>
            <person name="Ruller R."/>
            <person name="Salamov A."/>
            <person name="Salih N.S."/>
            <person name="Samson R.A."/>
            <person name="Sandor E."/>
            <person name="Sanguinetti M."/>
            <person name="Schuetze T."/>
            <person name="Sepcic K."/>
            <person name="Shelest E."/>
            <person name="Sherlock G."/>
            <person name="Sophianopoulou V."/>
            <person name="Squina F.M."/>
            <person name="Sun H."/>
            <person name="Susca A."/>
            <person name="Todd R.B."/>
            <person name="Tsang A."/>
            <person name="Unkles S.E."/>
            <person name="van de Wiele N."/>
            <person name="van Rossen-Uffink D."/>
            <person name="Oliveira J.V."/>
            <person name="Vesth T.C."/>
            <person name="Visser J."/>
            <person name="Yu J.-H."/>
            <person name="Zhou M."/>
            <person name="Andersen M.R."/>
            <person name="Archer D.B."/>
            <person name="Baker S.E."/>
            <person name="Benoit I."/>
            <person name="Brakhage A.A."/>
            <person name="Braus G.H."/>
            <person name="Fischer R."/>
            <person name="Frisvad J.C."/>
            <person name="Goldman G.H."/>
            <person name="Houbraken J."/>
            <person name="Oakley B."/>
            <person name="Pocsi I."/>
            <person name="Scazzocchio C."/>
            <person name="Seiboth B."/>
            <person name="vanKuyk P.A."/>
            <person name="Wortman J."/>
            <person name="Dyer P.S."/>
            <person name="Grigoriev I.V."/>
        </authorList>
    </citation>
    <scope>NUCLEOTIDE SEQUENCE [LARGE SCALE GENOMIC DNA]</scope>
    <source>
        <strain evidence="8">CBS 101740 / IMI 381727 / IBT 21946</strain>
    </source>
</reference>
<evidence type="ECO:0000256" key="1">
    <source>
        <dbReference type="ARBA" id="ARBA00022527"/>
    </source>
</evidence>
<evidence type="ECO:0000256" key="5">
    <source>
        <dbReference type="ARBA" id="ARBA00022840"/>
    </source>
</evidence>
<evidence type="ECO:0000256" key="2">
    <source>
        <dbReference type="ARBA" id="ARBA00022679"/>
    </source>
</evidence>
<dbReference type="PROSITE" id="PS50011">
    <property type="entry name" value="PROTEIN_KINASE_DOM"/>
    <property type="match status" value="1"/>
</dbReference>
<organism evidence="7 8">
    <name type="scientific">Aspergillus brasiliensis (strain CBS 101740 / IMI 381727 / IBT 21946)</name>
    <dbReference type="NCBI Taxonomy" id="767769"/>
    <lineage>
        <taxon>Eukaryota</taxon>
        <taxon>Fungi</taxon>
        <taxon>Dikarya</taxon>
        <taxon>Ascomycota</taxon>
        <taxon>Pezizomycotina</taxon>
        <taxon>Eurotiomycetes</taxon>
        <taxon>Eurotiomycetidae</taxon>
        <taxon>Eurotiales</taxon>
        <taxon>Aspergillaceae</taxon>
        <taxon>Aspergillus</taxon>
        <taxon>Aspergillus subgen. Circumdati</taxon>
    </lineage>
</organism>
<dbReference type="Gene3D" id="1.10.510.10">
    <property type="entry name" value="Transferase(Phosphotransferase) domain 1"/>
    <property type="match status" value="1"/>
</dbReference>
<keyword evidence="4" id="KW-0418">Kinase</keyword>
<dbReference type="AlphaFoldDB" id="A0A1L9V314"/>
<dbReference type="GO" id="GO:0043484">
    <property type="term" value="P:regulation of RNA splicing"/>
    <property type="evidence" value="ECO:0007669"/>
    <property type="project" value="TreeGrafter"/>
</dbReference>
<dbReference type="GeneID" id="93576243"/>
<keyword evidence="5" id="KW-0067">ATP-binding</keyword>
<dbReference type="EMBL" id="KV878679">
    <property type="protein sequence ID" value="OJJ78333.1"/>
    <property type="molecule type" value="Genomic_DNA"/>
</dbReference>
<dbReference type="PROSITE" id="PS00108">
    <property type="entry name" value="PROTEIN_KINASE_ST"/>
    <property type="match status" value="1"/>
</dbReference>
<name>A0A1L9V314_ASPBC</name>
<dbReference type="GO" id="GO:0004674">
    <property type="term" value="F:protein serine/threonine kinase activity"/>
    <property type="evidence" value="ECO:0007669"/>
    <property type="project" value="UniProtKB-KW"/>
</dbReference>
<dbReference type="SMART" id="SM00220">
    <property type="entry name" value="S_TKc"/>
    <property type="match status" value="1"/>
</dbReference>
<dbReference type="InterPro" id="IPR000719">
    <property type="entry name" value="Prot_kinase_dom"/>
</dbReference>
<evidence type="ECO:0000256" key="4">
    <source>
        <dbReference type="ARBA" id="ARBA00022777"/>
    </source>
</evidence>
<keyword evidence="2" id="KW-0808">Transferase</keyword>
<dbReference type="OMA" id="GEHLFGD"/>
<dbReference type="SUPFAM" id="SSF56112">
    <property type="entry name" value="Protein kinase-like (PK-like)"/>
    <property type="match status" value="1"/>
</dbReference>
<dbReference type="PANTHER" id="PTHR45646">
    <property type="entry name" value="SERINE/THREONINE-PROTEIN KINASE DOA-RELATED"/>
    <property type="match status" value="1"/>
</dbReference>
<evidence type="ECO:0000313" key="8">
    <source>
        <dbReference type="Proteomes" id="UP000184499"/>
    </source>
</evidence>
<dbReference type="PANTHER" id="PTHR45646:SF11">
    <property type="entry name" value="SERINE_THREONINE-PROTEIN KINASE DOA"/>
    <property type="match status" value="1"/>
</dbReference>